<dbReference type="NCBIfam" id="TIGR02370">
    <property type="entry name" value="pyl_corrinoid"/>
    <property type="match status" value="1"/>
</dbReference>
<dbReference type="PANTHER" id="PTHR45833:SF1">
    <property type="entry name" value="METHIONINE SYNTHASE"/>
    <property type="match status" value="1"/>
</dbReference>
<dbReference type="GO" id="GO:0046653">
    <property type="term" value="P:tetrahydrofolate metabolic process"/>
    <property type="evidence" value="ECO:0007669"/>
    <property type="project" value="TreeGrafter"/>
</dbReference>
<dbReference type="PROSITE" id="PS51337">
    <property type="entry name" value="B12_BINDING_NTER"/>
    <property type="match status" value="1"/>
</dbReference>
<dbReference type="GO" id="GO:0005829">
    <property type="term" value="C:cytosol"/>
    <property type="evidence" value="ECO:0007669"/>
    <property type="project" value="TreeGrafter"/>
</dbReference>
<feature type="domain" description="B12-binding N-terminal" evidence="5">
    <location>
        <begin position="1"/>
        <end position="91"/>
    </location>
</feature>
<dbReference type="SMART" id="SM01018">
    <property type="entry name" value="B12-binding_2"/>
    <property type="match status" value="1"/>
</dbReference>
<dbReference type="Proteomes" id="UP000316360">
    <property type="component" value="Unassembled WGS sequence"/>
</dbReference>
<accession>A0A523RSF1</accession>
<dbReference type="SUPFAM" id="SSF52242">
    <property type="entry name" value="Cobalamin (vitamin B12)-binding domain"/>
    <property type="match status" value="1"/>
</dbReference>
<keyword evidence="2" id="KW-0479">Metal-binding</keyword>
<comment type="caution">
    <text evidence="6">The sequence shown here is derived from an EMBL/GenBank/DDBJ whole genome shotgun (WGS) entry which is preliminary data.</text>
</comment>
<evidence type="ECO:0000256" key="3">
    <source>
        <dbReference type="ARBA" id="ARBA00023285"/>
    </source>
</evidence>
<evidence type="ECO:0000259" key="4">
    <source>
        <dbReference type="PROSITE" id="PS51332"/>
    </source>
</evidence>
<feature type="domain" description="B12-binding" evidence="4">
    <location>
        <begin position="93"/>
        <end position="220"/>
    </location>
</feature>
<name>A0A523RSF1_UNCAE</name>
<reference evidence="6 7" key="1">
    <citation type="submission" date="2019-03" db="EMBL/GenBank/DDBJ databases">
        <title>Metabolic potential of uncultured bacteria and archaea associated with petroleum seepage in deep-sea sediments.</title>
        <authorList>
            <person name="Dong X."/>
            <person name="Hubert C."/>
        </authorList>
    </citation>
    <scope>NUCLEOTIDE SEQUENCE [LARGE SCALE GENOMIC DNA]</scope>
    <source>
        <strain evidence="6">E44_bin7</strain>
    </source>
</reference>
<evidence type="ECO:0000256" key="2">
    <source>
        <dbReference type="ARBA" id="ARBA00022723"/>
    </source>
</evidence>
<evidence type="ECO:0008006" key="8">
    <source>
        <dbReference type="Google" id="ProtNLM"/>
    </source>
</evidence>
<dbReference type="Gene3D" id="1.10.1240.10">
    <property type="entry name" value="Methionine synthase domain"/>
    <property type="match status" value="1"/>
</dbReference>
<dbReference type="CDD" id="cd02070">
    <property type="entry name" value="corrinoid_protein_B12-BD"/>
    <property type="match status" value="1"/>
</dbReference>
<dbReference type="Pfam" id="PF02607">
    <property type="entry name" value="B12-binding_2"/>
    <property type="match status" value="1"/>
</dbReference>
<dbReference type="AlphaFoldDB" id="A0A523RSF1"/>
<dbReference type="EMBL" id="SOKJ01000340">
    <property type="protein sequence ID" value="TET08687.1"/>
    <property type="molecule type" value="Genomic_DNA"/>
</dbReference>
<dbReference type="InterPro" id="IPR012741">
    <property type="entry name" value="Corrinoid_p"/>
</dbReference>
<comment type="similarity">
    <text evidence="1">Belongs to the methylamine corrinoid protein family.</text>
</comment>
<dbReference type="GO" id="GO:0008705">
    <property type="term" value="F:methionine synthase activity"/>
    <property type="evidence" value="ECO:0007669"/>
    <property type="project" value="TreeGrafter"/>
</dbReference>
<proteinExistence type="inferred from homology"/>
<keyword evidence="3" id="KW-0170">Cobalt</keyword>
<dbReference type="GO" id="GO:0050667">
    <property type="term" value="P:homocysteine metabolic process"/>
    <property type="evidence" value="ECO:0007669"/>
    <property type="project" value="TreeGrafter"/>
</dbReference>
<organism evidence="6 7">
    <name type="scientific">Aerophobetes bacterium</name>
    <dbReference type="NCBI Taxonomy" id="2030807"/>
    <lineage>
        <taxon>Bacteria</taxon>
        <taxon>Candidatus Aerophobota</taxon>
    </lineage>
</organism>
<protein>
    <recommendedName>
        <fullName evidence="8">Dimethylamine corrinoid protein 3</fullName>
    </recommendedName>
</protein>
<dbReference type="GO" id="GO:0050897">
    <property type="term" value="F:cobalt ion binding"/>
    <property type="evidence" value="ECO:0007669"/>
    <property type="project" value="InterPro"/>
</dbReference>
<evidence type="ECO:0000256" key="1">
    <source>
        <dbReference type="ARBA" id="ARBA00010854"/>
    </source>
</evidence>
<dbReference type="InterPro" id="IPR050554">
    <property type="entry name" value="Met_Synthase/Corrinoid"/>
</dbReference>
<sequence>MKEEEIFKDLFRAVVDLDGEKGQRAANELVKEKLDPLEGIEKGLSRGMKVIGEKFEKLEIYLPELIMAADVFNSAMKILEPQISAADKNKIRKGMVVIGTVKGDIHEIGKDIVAMLLETAGFSVHNLGKDVPASTFLEEAEKVKADIIGMSSLLTTTMLGQKELIDILKETGDRDKYIVMIGGAPTSQAWADEIGADGYGKTAEDAVSLASELVSKKGKV</sequence>
<dbReference type="InterPro" id="IPR036724">
    <property type="entry name" value="Cobalamin-bd_sf"/>
</dbReference>
<dbReference type="PANTHER" id="PTHR45833">
    <property type="entry name" value="METHIONINE SYNTHASE"/>
    <property type="match status" value="1"/>
</dbReference>
<dbReference type="InterPro" id="IPR006158">
    <property type="entry name" value="Cobalamin-bd"/>
</dbReference>
<dbReference type="FunFam" id="3.40.50.280:FF:000003">
    <property type="entry name" value="Dimethylamine methyltransferase corrinoid protein"/>
    <property type="match status" value="1"/>
</dbReference>
<dbReference type="PROSITE" id="PS51332">
    <property type="entry name" value="B12_BINDING"/>
    <property type="match status" value="1"/>
</dbReference>
<dbReference type="SUPFAM" id="SSF47644">
    <property type="entry name" value="Methionine synthase domain"/>
    <property type="match status" value="1"/>
</dbReference>
<dbReference type="InterPro" id="IPR036594">
    <property type="entry name" value="Meth_synthase_dom"/>
</dbReference>
<dbReference type="GO" id="GO:0015948">
    <property type="term" value="P:methanogenesis"/>
    <property type="evidence" value="ECO:0007669"/>
    <property type="project" value="InterPro"/>
</dbReference>
<dbReference type="GO" id="GO:0031419">
    <property type="term" value="F:cobalamin binding"/>
    <property type="evidence" value="ECO:0007669"/>
    <property type="project" value="InterPro"/>
</dbReference>
<dbReference type="Pfam" id="PF02310">
    <property type="entry name" value="B12-binding"/>
    <property type="match status" value="1"/>
</dbReference>
<dbReference type="InterPro" id="IPR003759">
    <property type="entry name" value="Cbl-bd_cap"/>
</dbReference>
<dbReference type="Gene3D" id="3.40.50.280">
    <property type="entry name" value="Cobalamin-binding domain"/>
    <property type="match status" value="1"/>
</dbReference>
<evidence type="ECO:0000259" key="5">
    <source>
        <dbReference type="PROSITE" id="PS51337"/>
    </source>
</evidence>
<gene>
    <name evidence="6" type="ORF">E3J84_05955</name>
</gene>
<evidence type="ECO:0000313" key="7">
    <source>
        <dbReference type="Proteomes" id="UP000316360"/>
    </source>
</evidence>
<evidence type="ECO:0000313" key="6">
    <source>
        <dbReference type="EMBL" id="TET08687.1"/>
    </source>
</evidence>